<proteinExistence type="predicted"/>
<dbReference type="InterPro" id="IPR025464">
    <property type="entry name" value="DUF4315"/>
</dbReference>
<evidence type="ECO:0008006" key="5">
    <source>
        <dbReference type="Google" id="ProtNLM"/>
    </source>
</evidence>
<dbReference type="EMBL" id="NFKL01000034">
    <property type="protein sequence ID" value="OUP54948.1"/>
    <property type="molecule type" value="Genomic_DNA"/>
</dbReference>
<protein>
    <recommendedName>
        <fullName evidence="5">Conjugal transfer protein</fullName>
    </recommendedName>
</protein>
<evidence type="ECO:0000313" key="3">
    <source>
        <dbReference type="EMBL" id="OUP54948.1"/>
    </source>
</evidence>
<dbReference type="AlphaFoldDB" id="A0A1Y4LE15"/>
<dbReference type="RefSeq" id="WP_087415988.1">
    <property type="nucleotide sequence ID" value="NZ_NFKL01000034.1"/>
</dbReference>
<gene>
    <name evidence="3" type="ORF">B5F15_15735</name>
</gene>
<feature type="region of interest" description="Disordered" evidence="2">
    <location>
        <begin position="74"/>
        <end position="96"/>
    </location>
</feature>
<comment type="caution">
    <text evidence="3">The sequence shown here is derived from an EMBL/GenBank/DDBJ whole genome shotgun (WGS) entry which is preliminary data.</text>
</comment>
<evidence type="ECO:0000256" key="2">
    <source>
        <dbReference type="SAM" id="MobiDB-lite"/>
    </source>
</evidence>
<dbReference type="Pfam" id="PF14193">
    <property type="entry name" value="DUF4315"/>
    <property type="match status" value="1"/>
</dbReference>
<name>A0A1Y4LE15_9FIRM</name>
<evidence type="ECO:0000313" key="4">
    <source>
        <dbReference type="Proteomes" id="UP000195326"/>
    </source>
</evidence>
<organism evidence="3 4">
    <name type="scientific">Butyricicoccus pullicaecorum</name>
    <dbReference type="NCBI Taxonomy" id="501571"/>
    <lineage>
        <taxon>Bacteria</taxon>
        <taxon>Bacillati</taxon>
        <taxon>Bacillota</taxon>
        <taxon>Clostridia</taxon>
        <taxon>Eubacteriales</taxon>
        <taxon>Butyricicoccaceae</taxon>
        <taxon>Butyricicoccus</taxon>
    </lineage>
</organism>
<dbReference type="Proteomes" id="UP000195326">
    <property type="component" value="Unassembled WGS sequence"/>
</dbReference>
<keyword evidence="1" id="KW-0175">Coiled coil</keyword>
<evidence type="ECO:0000256" key="1">
    <source>
        <dbReference type="SAM" id="Coils"/>
    </source>
</evidence>
<sequence>MATVEKIRKDIEKTKEKISAQQKRLRELEAQLTEEENLEIVRMVKAVRMDNKELTAFLKAYASGLITLPDGMMEAEAAPDPDDADVEGMEDSEDEA</sequence>
<feature type="compositionally biased region" description="Acidic residues" evidence="2">
    <location>
        <begin position="77"/>
        <end position="96"/>
    </location>
</feature>
<feature type="coiled-coil region" evidence="1">
    <location>
        <begin position="4"/>
        <end position="38"/>
    </location>
</feature>
<reference evidence="4" key="1">
    <citation type="submission" date="2017-04" db="EMBL/GenBank/DDBJ databases">
        <title>Function of individual gut microbiota members based on whole genome sequencing of pure cultures obtained from chicken caecum.</title>
        <authorList>
            <person name="Medvecky M."/>
            <person name="Cejkova D."/>
            <person name="Polansky O."/>
            <person name="Karasova D."/>
            <person name="Kubasova T."/>
            <person name="Cizek A."/>
            <person name="Rychlik I."/>
        </authorList>
    </citation>
    <scope>NUCLEOTIDE SEQUENCE [LARGE SCALE GENOMIC DNA]</scope>
    <source>
        <strain evidence="4">An179</strain>
    </source>
</reference>
<accession>A0A1Y4LE15</accession>